<dbReference type="PANTHER" id="PTHR42723">
    <property type="entry name" value="CHLOROPHYLL SYNTHASE"/>
    <property type="match status" value="1"/>
</dbReference>
<dbReference type="NCBIfam" id="NF045897">
    <property type="entry name" value="SCO3242_trans"/>
    <property type="match status" value="1"/>
</dbReference>
<comment type="subcellular location">
    <subcellularLocation>
        <location evidence="1">Membrane</location>
        <topology evidence="1">Multi-pass membrane protein</topology>
    </subcellularLocation>
</comment>
<evidence type="ECO:0000256" key="3">
    <source>
        <dbReference type="ARBA" id="ARBA00022989"/>
    </source>
</evidence>
<evidence type="ECO:0000256" key="5">
    <source>
        <dbReference type="SAM" id="MobiDB-lite"/>
    </source>
</evidence>
<comment type="caution">
    <text evidence="6">The sequence shown here is derived from an EMBL/GenBank/DDBJ whole genome shotgun (WGS) entry which is preliminary data.</text>
</comment>
<evidence type="ECO:0000313" key="6">
    <source>
        <dbReference type="EMBL" id="GAA0953388.1"/>
    </source>
</evidence>
<name>A0ABN1R8E9_9ACTN</name>
<feature type="compositionally biased region" description="Polar residues" evidence="5">
    <location>
        <begin position="210"/>
        <end position="262"/>
    </location>
</feature>
<evidence type="ECO:0000313" key="7">
    <source>
        <dbReference type="Proteomes" id="UP001500542"/>
    </source>
</evidence>
<sequence length="358" mass="35450">MLRRTTKRSRLADLAELVRAPAALTVPGDVLAGAVAAGNLRPTRVAGLAASSIAIYWAGMALNDWSDRDLDAVERPERPIPSGRVTPGTALSLASSLTAAGLALSAFAGDRHTFRTSAVLAATAWTYDLKAKNTPLGPAVMAAARSLDVLVGAGNNRRAALPAAAAIGTHILATTYISQGEVHGSTPTSSRAALATTTAITAATARPTSVRPSTGSASTRLSAGSASTRLSAGSASTRLSAGSASTRLSAGSASTRPGTGSTRLGAGPALRSAEPSTAGALLAAVFAGLFARSVGSAQLVAAGDPSAANLRKAVGAGIHGLVPLQAAWCARGGKPLVGAGLMAALPMAKALARKVSPT</sequence>
<dbReference type="Pfam" id="PF01040">
    <property type="entry name" value="UbiA"/>
    <property type="match status" value="1"/>
</dbReference>
<evidence type="ECO:0000256" key="1">
    <source>
        <dbReference type="ARBA" id="ARBA00004141"/>
    </source>
</evidence>
<dbReference type="InterPro" id="IPR050475">
    <property type="entry name" value="Prenyltransferase_related"/>
</dbReference>
<evidence type="ECO:0000256" key="2">
    <source>
        <dbReference type="ARBA" id="ARBA00022692"/>
    </source>
</evidence>
<dbReference type="RefSeq" id="WP_343976949.1">
    <property type="nucleotide sequence ID" value="NZ_BAAAHK010000014.1"/>
</dbReference>
<keyword evidence="4" id="KW-0472">Membrane</keyword>
<dbReference type="CDD" id="cd13964">
    <property type="entry name" value="PT_UbiA_1"/>
    <property type="match status" value="1"/>
</dbReference>
<protein>
    <submittedName>
        <fullName evidence="6">UbiA family prenyltransferase</fullName>
    </submittedName>
</protein>
<dbReference type="Proteomes" id="UP001500542">
    <property type="component" value="Unassembled WGS sequence"/>
</dbReference>
<organism evidence="6 7">
    <name type="scientific">Kribbella koreensis</name>
    <dbReference type="NCBI Taxonomy" id="57909"/>
    <lineage>
        <taxon>Bacteria</taxon>
        <taxon>Bacillati</taxon>
        <taxon>Actinomycetota</taxon>
        <taxon>Actinomycetes</taxon>
        <taxon>Propionibacteriales</taxon>
        <taxon>Kribbellaceae</taxon>
        <taxon>Kribbella</taxon>
    </lineage>
</organism>
<keyword evidence="3" id="KW-1133">Transmembrane helix</keyword>
<feature type="region of interest" description="Disordered" evidence="5">
    <location>
        <begin position="203"/>
        <end position="271"/>
    </location>
</feature>
<gene>
    <name evidence="6" type="ORF">GCM10009554_57680</name>
</gene>
<reference evidence="6 7" key="1">
    <citation type="journal article" date="2019" name="Int. J. Syst. Evol. Microbiol.">
        <title>The Global Catalogue of Microorganisms (GCM) 10K type strain sequencing project: providing services to taxonomists for standard genome sequencing and annotation.</title>
        <authorList>
            <consortium name="The Broad Institute Genomics Platform"/>
            <consortium name="The Broad Institute Genome Sequencing Center for Infectious Disease"/>
            <person name="Wu L."/>
            <person name="Ma J."/>
        </authorList>
    </citation>
    <scope>NUCLEOTIDE SEQUENCE [LARGE SCALE GENOMIC DNA]</scope>
    <source>
        <strain evidence="6 7">JCM 10977</strain>
    </source>
</reference>
<keyword evidence="7" id="KW-1185">Reference proteome</keyword>
<accession>A0ABN1R8E9</accession>
<dbReference type="InterPro" id="IPR000537">
    <property type="entry name" value="UbiA_prenyltransferase"/>
</dbReference>
<keyword evidence="2" id="KW-0812">Transmembrane</keyword>
<dbReference type="Gene3D" id="1.10.357.140">
    <property type="entry name" value="UbiA prenyltransferase"/>
    <property type="match status" value="1"/>
</dbReference>
<dbReference type="PANTHER" id="PTHR42723:SF1">
    <property type="entry name" value="CHLOROPHYLL SYNTHASE, CHLOROPLASTIC"/>
    <property type="match status" value="1"/>
</dbReference>
<evidence type="ECO:0000256" key="4">
    <source>
        <dbReference type="ARBA" id="ARBA00023136"/>
    </source>
</evidence>
<dbReference type="EMBL" id="BAAAHK010000014">
    <property type="protein sequence ID" value="GAA0953388.1"/>
    <property type="molecule type" value="Genomic_DNA"/>
</dbReference>
<proteinExistence type="predicted"/>
<dbReference type="InterPro" id="IPR044878">
    <property type="entry name" value="UbiA_sf"/>
</dbReference>